<feature type="transmembrane region" description="Helical" evidence="1">
    <location>
        <begin position="109"/>
        <end position="131"/>
    </location>
</feature>
<comment type="caution">
    <text evidence="3">The sequence shown here is derived from an EMBL/GenBank/DDBJ whole genome shotgun (WGS) entry which is preliminary data.</text>
</comment>
<evidence type="ECO:0000259" key="2">
    <source>
        <dbReference type="Pfam" id="PF05569"/>
    </source>
</evidence>
<keyword evidence="1" id="KW-0472">Membrane</keyword>
<dbReference type="Proteomes" id="UP000812031">
    <property type="component" value="Unassembled WGS sequence"/>
</dbReference>
<dbReference type="CDD" id="cd07341">
    <property type="entry name" value="M56_BlaR1_MecR1_like"/>
    <property type="match status" value="1"/>
</dbReference>
<protein>
    <submittedName>
        <fullName evidence="3">M56 family metallopeptidase</fullName>
    </submittedName>
</protein>
<dbReference type="PANTHER" id="PTHR34978:SF3">
    <property type="entry name" value="SLR0241 PROTEIN"/>
    <property type="match status" value="1"/>
</dbReference>
<dbReference type="InterPro" id="IPR052173">
    <property type="entry name" value="Beta-lactam_resp_regulator"/>
</dbReference>
<proteinExistence type="predicted"/>
<evidence type="ECO:0000313" key="3">
    <source>
        <dbReference type="EMBL" id="MBW4361583.1"/>
    </source>
</evidence>
<name>A0ABS6XY31_9FLAO</name>
<evidence type="ECO:0000256" key="1">
    <source>
        <dbReference type="SAM" id="Phobius"/>
    </source>
</evidence>
<sequence length="723" mass="82113">MIPYILYTALILSACLLFYKMLLQKETFFHLNRFVLLGCMILAFILPLLPIPQQLSLRKVAVEKHVPLAKTAVGKSQDIVLKEPPVQEVIVEQATQTFDADLLLQWLVYLYWFGVLLFGLNFLMQACVLLYRAYSLSAIQDGKFRIVEITGDKAPCSFANNIFINPEKYEWETYNQILLHEKIHIEQKHTVDLLLAEAVIIFQWFNPFAWQWRKALESNLEFLTDNEMLQQDTVEKESYQFSLLKVAAPHFPLSLTTNYNQSLIKKRIIMMNSKKSSVHTTWKYFFLLPLLVLLVCLFNQPVAQGQNPNLNEVPKEQSNIQSGMETEGSWFAVIKGNTVNIQFRNGDDNNSSTTFQLSELKGLTKDMKGEFTLTREAGTINFEGKFEGNNGMGTYKFTADKNFSASMAKEGVAVADESDLMAFFMVNVKVSYLKMLKKNGYKNVDKDQLIPLAALGANEEYITSIKQADIPDFDLDDLIPFKSMNIDKAFIDEIRQAGYKNITADNIIALKSQGVNGKFITDFHNSTNGNDDDETGDNIIALKSMNIDKEFIDSFKALGYKDLSNDDLISLKSLNITPNYISEFEKLGYKNINIDDLISLKSLNITSKYISDYEKLGYKNINIDDLITLKSLNITSKYISDFEKAGFNTIKIDDLVDLKSQNITSDLIKEYKNLGFNDVNIDDVVGAKSMGVSPSFIKSMKQKGHNFKTLEKYMELKAVVGVN</sequence>
<gene>
    <name evidence="3" type="ORF">KZH69_13910</name>
</gene>
<dbReference type="RefSeq" id="WP_219318080.1">
    <property type="nucleotide sequence ID" value="NZ_JAHWYN010000012.1"/>
</dbReference>
<dbReference type="InterPro" id="IPR008756">
    <property type="entry name" value="Peptidase_M56"/>
</dbReference>
<evidence type="ECO:0000313" key="4">
    <source>
        <dbReference type="Proteomes" id="UP000812031"/>
    </source>
</evidence>
<reference evidence="3 4" key="1">
    <citation type="submission" date="2021-07" db="EMBL/GenBank/DDBJ databases">
        <title>Flavobacterium sp. nov. isolated from sediment on the Taihu Lake.</title>
        <authorList>
            <person name="Qu J.-H."/>
        </authorList>
    </citation>
    <scope>NUCLEOTIDE SEQUENCE [LARGE SCALE GENOMIC DNA]</scope>
    <source>
        <strain evidence="3 4">NAS39</strain>
    </source>
</reference>
<feature type="transmembrane region" description="Helical" evidence="1">
    <location>
        <begin position="6"/>
        <end position="22"/>
    </location>
</feature>
<organism evidence="3 4">
    <name type="scientific">Flavobacterium taihuense</name>
    <dbReference type="NCBI Taxonomy" id="2857508"/>
    <lineage>
        <taxon>Bacteria</taxon>
        <taxon>Pseudomonadati</taxon>
        <taxon>Bacteroidota</taxon>
        <taxon>Flavobacteriia</taxon>
        <taxon>Flavobacteriales</taxon>
        <taxon>Flavobacteriaceae</taxon>
        <taxon>Flavobacterium</taxon>
    </lineage>
</organism>
<keyword evidence="1" id="KW-1133">Transmembrane helix</keyword>
<keyword evidence="4" id="KW-1185">Reference proteome</keyword>
<accession>A0ABS6XY31</accession>
<dbReference type="EMBL" id="JAHWYN010000012">
    <property type="protein sequence ID" value="MBW4361583.1"/>
    <property type="molecule type" value="Genomic_DNA"/>
</dbReference>
<dbReference type="PANTHER" id="PTHR34978">
    <property type="entry name" value="POSSIBLE SENSOR-TRANSDUCER PROTEIN BLAR"/>
    <property type="match status" value="1"/>
</dbReference>
<keyword evidence="1" id="KW-0812">Transmembrane</keyword>
<dbReference type="Pfam" id="PF05569">
    <property type="entry name" value="Peptidase_M56"/>
    <property type="match status" value="1"/>
</dbReference>
<feature type="transmembrane region" description="Helical" evidence="1">
    <location>
        <begin position="284"/>
        <end position="302"/>
    </location>
</feature>
<feature type="transmembrane region" description="Helical" evidence="1">
    <location>
        <begin position="34"/>
        <end position="51"/>
    </location>
</feature>
<feature type="domain" description="Peptidase M56" evidence="2">
    <location>
        <begin position="19"/>
        <end position="271"/>
    </location>
</feature>